<name>A0ABS5NM09_TSUPA</name>
<dbReference type="EMBL" id="JAGXOE010000853">
    <property type="protein sequence ID" value="MBS4105070.1"/>
    <property type="molecule type" value="Genomic_DNA"/>
</dbReference>
<reference evidence="1 2" key="1">
    <citation type="submission" date="2021-04" db="EMBL/GenBank/DDBJ databases">
        <title>Whole genome sequence analysis of a thiophenic sulfur metabolizing bacteria.</title>
        <authorList>
            <person name="Akhtar N."/>
            <person name="Akram J."/>
            <person name="Aslam A."/>
        </authorList>
    </citation>
    <scope>NUCLEOTIDE SEQUENCE [LARGE SCALE GENOMIC DNA]</scope>
    <source>
        <strain evidence="1 2">3OW</strain>
    </source>
</reference>
<evidence type="ECO:0000313" key="1">
    <source>
        <dbReference type="EMBL" id="MBS4105070.1"/>
    </source>
</evidence>
<dbReference type="RefSeq" id="WP_212555844.1">
    <property type="nucleotide sequence ID" value="NZ_JAGXOE010000853.1"/>
</dbReference>
<comment type="caution">
    <text evidence="1">The sequence shown here is derived from an EMBL/GenBank/DDBJ whole genome shotgun (WGS) entry which is preliminary data.</text>
</comment>
<organism evidence="1 2">
    <name type="scientific">Tsukamurella paurometabola</name>
    <name type="common">Corynebacterium paurometabolum</name>
    <dbReference type="NCBI Taxonomy" id="2061"/>
    <lineage>
        <taxon>Bacteria</taxon>
        <taxon>Bacillati</taxon>
        <taxon>Actinomycetota</taxon>
        <taxon>Actinomycetes</taxon>
        <taxon>Mycobacteriales</taxon>
        <taxon>Tsukamurellaceae</taxon>
        <taxon>Tsukamurella</taxon>
    </lineage>
</organism>
<gene>
    <name evidence="1" type="ORF">KFZ73_28030</name>
</gene>
<sequence length="79" mass="8298">IQTLRAADILMLGQRRVETASIEALDPADLLMATGRPLLIAPSHPERGPIGEAAVVAWTDSPEAQRAVLGALPMLKSAS</sequence>
<feature type="non-terminal residue" evidence="1">
    <location>
        <position position="1"/>
    </location>
</feature>
<dbReference type="Proteomes" id="UP000676853">
    <property type="component" value="Unassembled WGS sequence"/>
</dbReference>
<keyword evidence="2" id="KW-1185">Reference proteome</keyword>
<feature type="non-terminal residue" evidence="1">
    <location>
        <position position="79"/>
    </location>
</feature>
<proteinExistence type="predicted"/>
<evidence type="ECO:0000313" key="2">
    <source>
        <dbReference type="Proteomes" id="UP000676853"/>
    </source>
</evidence>
<protein>
    <submittedName>
        <fullName evidence="1">Uncharacterized protein</fullName>
    </submittedName>
</protein>
<accession>A0ABS5NM09</accession>